<dbReference type="Proteomes" id="UP000275846">
    <property type="component" value="Unassembled WGS sequence"/>
</dbReference>
<reference evidence="3" key="1">
    <citation type="submission" date="2016-06" db="UniProtKB">
        <authorList>
            <consortium name="WormBaseParasite"/>
        </authorList>
    </citation>
    <scope>IDENTIFICATION</scope>
</reference>
<accession>A0A183SSK0</accession>
<gene>
    <name evidence="1" type="ORF">SSLN_LOCUS7198</name>
</gene>
<dbReference type="EMBL" id="UYSU01034035">
    <property type="protein sequence ID" value="VDL93583.1"/>
    <property type="molecule type" value="Genomic_DNA"/>
</dbReference>
<keyword evidence="2" id="KW-1185">Reference proteome</keyword>
<dbReference type="AlphaFoldDB" id="A0A183SSK0"/>
<reference evidence="1 2" key="2">
    <citation type="submission" date="2018-11" db="EMBL/GenBank/DDBJ databases">
        <authorList>
            <consortium name="Pathogen Informatics"/>
        </authorList>
    </citation>
    <scope>NUCLEOTIDE SEQUENCE [LARGE SCALE GENOMIC DNA]</scope>
    <source>
        <strain evidence="1 2">NST_G2</strain>
    </source>
</reference>
<organism evidence="3">
    <name type="scientific">Schistocephalus solidus</name>
    <name type="common">Tapeworm</name>
    <dbReference type="NCBI Taxonomy" id="70667"/>
    <lineage>
        <taxon>Eukaryota</taxon>
        <taxon>Metazoa</taxon>
        <taxon>Spiralia</taxon>
        <taxon>Lophotrochozoa</taxon>
        <taxon>Platyhelminthes</taxon>
        <taxon>Cestoda</taxon>
        <taxon>Eucestoda</taxon>
        <taxon>Diphyllobothriidea</taxon>
        <taxon>Diphyllobothriidae</taxon>
        <taxon>Schistocephalus</taxon>
    </lineage>
</organism>
<evidence type="ECO:0000313" key="3">
    <source>
        <dbReference type="WBParaSite" id="SSLN_0000744001-mRNA-1"/>
    </source>
</evidence>
<name>A0A183SSK0_SCHSO</name>
<sequence length="71" mass="7846">MYHGALKALIRKAVNWRDNSEFAGSPVFCGLTESRNESQLVMGPFNVASMAPPYGGIRANPILREILPEKK</sequence>
<protein>
    <submittedName>
        <fullName evidence="3">Aldedh domain-containing protein</fullName>
    </submittedName>
</protein>
<dbReference type="WBParaSite" id="SSLN_0000744001-mRNA-1">
    <property type="protein sequence ID" value="SSLN_0000744001-mRNA-1"/>
    <property type="gene ID" value="SSLN_0000744001"/>
</dbReference>
<evidence type="ECO:0000313" key="1">
    <source>
        <dbReference type="EMBL" id="VDL93583.1"/>
    </source>
</evidence>
<proteinExistence type="predicted"/>
<evidence type="ECO:0000313" key="2">
    <source>
        <dbReference type="Proteomes" id="UP000275846"/>
    </source>
</evidence>